<dbReference type="InterPro" id="IPR036163">
    <property type="entry name" value="HMA_dom_sf"/>
</dbReference>
<evidence type="ECO:0000256" key="2">
    <source>
        <dbReference type="ARBA" id="ARBA00022723"/>
    </source>
</evidence>
<reference evidence="8 9" key="1">
    <citation type="submission" date="2017-11" db="EMBL/GenBank/DDBJ databases">
        <title>De-novo sequencing of pomegranate (Punica granatum L.) genome.</title>
        <authorList>
            <person name="Akparov Z."/>
            <person name="Amiraslanov A."/>
            <person name="Hajiyeva S."/>
            <person name="Abbasov M."/>
            <person name="Kaur K."/>
            <person name="Hamwieh A."/>
            <person name="Solovyev V."/>
            <person name="Salamov A."/>
            <person name="Braich B."/>
            <person name="Kosarev P."/>
            <person name="Mahmoud A."/>
            <person name="Hajiyev E."/>
            <person name="Babayeva S."/>
            <person name="Izzatullayeva V."/>
            <person name="Mammadov A."/>
            <person name="Mammadov A."/>
            <person name="Sharifova S."/>
            <person name="Ojaghi J."/>
            <person name="Eynullazada K."/>
            <person name="Bayramov B."/>
            <person name="Abdulazimova A."/>
            <person name="Shahmuradov I."/>
        </authorList>
    </citation>
    <scope>NUCLEOTIDE SEQUENCE [LARGE SCALE GENOMIC DNA]</scope>
    <source>
        <strain evidence="9">cv. AG2017</strain>
        <tissue evidence="8">Leaf</tissue>
    </source>
</reference>
<sequence length="292" mass="32088">MATNSAEAVPETLKYQTWILKVPIHCGGCERKVKRVLQSIDGVFTTNIDSRLHKVVVTGDVDSETLIKKLVKSGKQAELWSEKKHGKLKKKDGDNSKDSKDDSQDHEAATDKAEKSEKPVENGDANDTKDSDNEGENTSSETDEKANMVTTVINNGGGGGGGKKKKKKKKKKGQNANPEGCKDAPTGSQPHNAGPDPLSLAPASLNTNRPDHNMDAFPQPFPHYAPAMYGASYRTTNPSNGFSYYYASPMHYSYLHSHHMGPYQPHYPIKSYHYGHDEPYYDEDDEGGCSIT</sequence>
<proteinExistence type="inferred from homology"/>
<dbReference type="GO" id="GO:0046872">
    <property type="term" value="F:metal ion binding"/>
    <property type="evidence" value="ECO:0007669"/>
    <property type="project" value="UniProtKB-KW"/>
</dbReference>
<evidence type="ECO:0000259" key="7">
    <source>
        <dbReference type="PROSITE" id="PS50846"/>
    </source>
</evidence>
<evidence type="ECO:0000313" key="9">
    <source>
        <dbReference type="Proteomes" id="UP000233551"/>
    </source>
</evidence>
<dbReference type="EMBL" id="PGOL01000925">
    <property type="protein sequence ID" value="PKI62840.1"/>
    <property type="molecule type" value="Genomic_DNA"/>
</dbReference>
<keyword evidence="3" id="KW-0449">Lipoprotein</keyword>
<dbReference type="SUPFAM" id="SSF55008">
    <property type="entry name" value="HMA, heavy metal-associated domain"/>
    <property type="match status" value="1"/>
</dbReference>
<protein>
    <recommendedName>
        <fullName evidence="7">HMA domain-containing protein</fullName>
    </recommendedName>
</protein>
<name>A0A2I0K3X6_PUNGR</name>
<dbReference type="PROSITE" id="PS50846">
    <property type="entry name" value="HMA_2"/>
    <property type="match status" value="1"/>
</dbReference>
<dbReference type="InterPro" id="IPR006121">
    <property type="entry name" value="HMA_dom"/>
</dbReference>
<evidence type="ECO:0000256" key="4">
    <source>
        <dbReference type="ARBA" id="ARBA00023289"/>
    </source>
</evidence>
<keyword evidence="2" id="KW-0479">Metal-binding</keyword>
<dbReference type="STRING" id="22663.A0A2I0K3X6"/>
<evidence type="ECO:0000256" key="5">
    <source>
        <dbReference type="ARBA" id="ARBA00024045"/>
    </source>
</evidence>
<gene>
    <name evidence="8" type="ORF">CRG98_016791</name>
</gene>
<comment type="similarity">
    <text evidence="5">Belongs to the HIPP family.</text>
</comment>
<keyword evidence="9" id="KW-1185">Reference proteome</keyword>
<accession>A0A2I0K3X6</accession>
<organism evidence="8 9">
    <name type="scientific">Punica granatum</name>
    <name type="common">Pomegranate</name>
    <dbReference type="NCBI Taxonomy" id="22663"/>
    <lineage>
        <taxon>Eukaryota</taxon>
        <taxon>Viridiplantae</taxon>
        <taxon>Streptophyta</taxon>
        <taxon>Embryophyta</taxon>
        <taxon>Tracheophyta</taxon>
        <taxon>Spermatophyta</taxon>
        <taxon>Magnoliopsida</taxon>
        <taxon>eudicotyledons</taxon>
        <taxon>Gunneridae</taxon>
        <taxon>Pentapetalae</taxon>
        <taxon>rosids</taxon>
        <taxon>malvids</taxon>
        <taxon>Myrtales</taxon>
        <taxon>Lythraceae</taxon>
        <taxon>Punica</taxon>
    </lineage>
</organism>
<keyword evidence="4" id="KW-0636">Prenylation</keyword>
<dbReference type="PANTHER" id="PTHR45868:SF80">
    <property type="entry name" value="F15K9.8-RELATED"/>
    <property type="match status" value="1"/>
</dbReference>
<evidence type="ECO:0000256" key="3">
    <source>
        <dbReference type="ARBA" id="ARBA00023288"/>
    </source>
</evidence>
<dbReference type="Pfam" id="PF00403">
    <property type="entry name" value="HMA"/>
    <property type="match status" value="1"/>
</dbReference>
<feature type="region of interest" description="Disordered" evidence="6">
    <location>
        <begin position="81"/>
        <end position="210"/>
    </location>
</feature>
<evidence type="ECO:0000313" key="8">
    <source>
        <dbReference type="EMBL" id="PKI62840.1"/>
    </source>
</evidence>
<dbReference type="CDD" id="cd00371">
    <property type="entry name" value="HMA"/>
    <property type="match status" value="1"/>
</dbReference>
<feature type="compositionally biased region" description="Basic residues" evidence="6">
    <location>
        <begin position="162"/>
        <end position="173"/>
    </location>
</feature>
<dbReference type="Gene3D" id="3.30.70.100">
    <property type="match status" value="1"/>
</dbReference>
<comment type="caution">
    <text evidence="8">The sequence shown here is derived from an EMBL/GenBank/DDBJ whole genome shotgun (WGS) entry which is preliminary data.</text>
</comment>
<keyword evidence="1" id="KW-0488">Methylation</keyword>
<evidence type="ECO:0000256" key="6">
    <source>
        <dbReference type="SAM" id="MobiDB-lite"/>
    </source>
</evidence>
<dbReference type="Proteomes" id="UP000233551">
    <property type="component" value="Unassembled WGS sequence"/>
</dbReference>
<evidence type="ECO:0000256" key="1">
    <source>
        <dbReference type="ARBA" id="ARBA00022481"/>
    </source>
</evidence>
<feature type="domain" description="HMA" evidence="7">
    <location>
        <begin position="15"/>
        <end position="78"/>
    </location>
</feature>
<dbReference type="AlphaFoldDB" id="A0A2I0K3X6"/>
<feature type="compositionally biased region" description="Basic and acidic residues" evidence="6">
    <location>
        <begin position="91"/>
        <end position="132"/>
    </location>
</feature>
<dbReference type="PANTHER" id="PTHR45868">
    <property type="entry name" value="HEAVY METAL-ASSOCIATED ISOPRENYLATED PLANT PROTEIN 33-RELATED"/>
    <property type="match status" value="1"/>
</dbReference>